<dbReference type="GO" id="GO:1902201">
    <property type="term" value="P:negative regulation of bacterial-type flagellum-dependent cell motility"/>
    <property type="evidence" value="ECO:0007669"/>
    <property type="project" value="TreeGrafter"/>
</dbReference>
<evidence type="ECO:0000256" key="3">
    <source>
        <dbReference type="ARBA" id="ARBA00022475"/>
    </source>
</evidence>
<dbReference type="Gene3D" id="3.30.450.20">
    <property type="entry name" value="PAS domain"/>
    <property type="match status" value="1"/>
</dbReference>
<dbReference type="Pfam" id="PF00990">
    <property type="entry name" value="GGDEF"/>
    <property type="match status" value="1"/>
</dbReference>
<accession>A0A7X1NKE4</accession>
<evidence type="ECO:0000259" key="9">
    <source>
        <dbReference type="PROSITE" id="PS50112"/>
    </source>
</evidence>
<dbReference type="InterPro" id="IPR007895">
    <property type="entry name" value="MASE1"/>
</dbReference>
<dbReference type="InterPro" id="IPR000160">
    <property type="entry name" value="GGDEF_dom"/>
</dbReference>
<proteinExistence type="predicted"/>
<dbReference type="PROSITE" id="PS50887">
    <property type="entry name" value="GGDEF"/>
    <property type="match status" value="1"/>
</dbReference>
<dbReference type="InterPro" id="IPR000014">
    <property type="entry name" value="PAS"/>
</dbReference>
<evidence type="ECO:0000256" key="2">
    <source>
        <dbReference type="ARBA" id="ARBA00012528"/>
    </source>
</evidence>
<dbReference type="InterPro" id="IPR035965">
    <property type="entry name" value="PAS-like_dom_sf"/>
</dbReference>
<feature type="transmembrane region" description="Helical" evidence="8">
    <location>
        <begin position="250"/>
        <end position="274"/>
    </location>
</feature>
<evidence type="ECO:0000256" key="5">
    <source>
        <dbReference type="ARBA" id="ARBA00022989"/>
    </source>
</evidence>
<evidence type="ECO:0000256" key="7">
    <source>
        <dbReference type="ARBA" id="ARBA00034247"/>
    </source>
</evidence>
<feature type="transmembrane region" description="Helical" evidence="8">
    <location>
        <begin position="188"/>
        <end position="206"/>
    </location>
</feature>
<dbReference type="PANTHER" id="PTHR45138:SF9">
    <property type="entry name" value="DIGUANYLATE CYCLASE DGCM-RELATED"/>
    <property type="match status" value="1"/>
</dbReference>
<evidence type="ECO:0000313" key="12">
    <source>
        <dbReference type="Proteomes" id="UP000484381"/>
    </source>
</evidence>
<dbReference type="PANTHER" id="PTHR45138">
    <property type="entry name" value="REGULATORY COMPONENTS OF SENSORY TRANSDUCTION SYSTEM"/>
    <property type="match status" value="1"/>
</dbReference>
<evidence type="ECO:0000259" key="10">
    <source>
        <dbReference type="PROSITE" id="PS50887"/>
    </source>
</evidence>
<feature type="transmembrane region" description="Helical" evidence="8">
    <location>
        <begin position="145"/>
        <end position="168"/>
    </location>
</feature>
<feature type="transmembrane region" description="Helical" evidence="8">
    <location>
        <begin position="294"/>
        <end position="314"/>
    </location>
</feature>
<dbReference type="InterPro" id="IPR043128">
    <property type="entry name" value="Rev_trsase/Diguanyl_cyclase"/>
</dbReference>
<dbReference type="SMART" id="SM00091">
    <property type="entry name" value="PAS"/>
    <property type="match status" value="1"/>
</dbReference>
<evidence type="ECO:0000256" key="8">
    <source>
        <dbReference type="SAM" id="Phobius"/>
    </source>
</evidence>
<dbReference type="InterPro" id="IPR013655">
    <property type="entry name" value="PAS_fold_3"/>
</dbReference>
<feature type="transmembrane region" description="Helical" evidence="8">
    <location>
        <begin position="89"/>
        <end position="105"/>
    </location>
</feature>
<evidence type="ECO:0000256" key="6">
    <source>
        <dbReference type="ARBA" id="ARBA00023136"/>
    </source>
</evidence>
<keyword evidence="12" id="KW-1185">Reference proteome</keyword>
<organism evidence="11 12">
    <name type="scientific">Paraburkholderia franconis</name>
    <dbReference type="NCBI Taxonomy" id="2654983"/>
    <lineage>
        <taxon>Bacteria</taxon>
        <taxon>Pseudomonadati</taxon>
        <taxon>Pseudomonadota</taxon>
        <taxon>Betaproteobacteria</taxon>
        <taxon>Burkholderiales</taxon>
        <taxon>Burkholderiaceae</taxon>
        <taxon>Paraburkholderia</taxon>
    </lineage>
</organism>
<dbReference type="NCBIfam" id="TIGR00254">
    <property type="entry name" value="GGDEF"/>
    <property type="match status" value="1"/>
</dbReference>
<protein>
    <recommendedName>
        <fullName evidence="2">diguanylate cyclase</fullName>
        <ecNumber evidence="2">2.7.7.65</ecNumber>
    </recommendedName>
</protein>
<dbReference type="NCBIfam" id="TIGR00229">
    <property type="entry name" value="sensory_box"/>
    <property type="match status" value="1"/>
</dbReference>
<keyword evidence="5 8" id="KW-1133">Transmembrane helix</keyword>
<dbReference type="EC" id="2.7.7.65" evidence="2"/>
<dbReference type="InterPro" id="IPR029787">
    <property type="entry name" value="Nucleotide_cyclase"/>
</dbReference>
<dbReference type="GO" id="GO:0005886">
    <property type="term" value="C:plasma membrane"/>
    <property type="evidence" value="ECO:0007669"/>
    <property type="project" value="UniProtKB-SubCell"/>
</dbReference>
<feature type="domain" description="GGDEF" evidence="10">
    <location>
        <begin position="491"/>
        <end position="626"/>
    </location>
</feature>
<feature type="transmembrane region" description="Helical" evidence="8">
    <location>
        <begin position="218"/>
        <end position="238"/>
    </location>
</feature>
<feature type="transmembrane region" description="Helical" evidence="8">
    <location>
        <begin position="60"/>
        <end position="77"/>
    </location>
</feature>
<comment type="catalytic activity">
    <reaction evidence="7">
        <text>2 GTP = 3',3'-c-di-GMP + 2 diphosphate</text>
        <dbReference type="Rhea" id="RHEA:24898"/>
        <dbReference type="ChEBI" id="CHEBI:33019"/>
        <dbReference type="ChEBI" id="CHEBI:37565"/>
        <dbReference type="ChEBI" id="CHEBI:58805"/>
        <dbReference type="EC" id="2.7.7.65"/>
    </reaction>
</comment>
<name>A0A7X1NKE4_9BURK</name>
<keyword evidence="4 8" id="KW-0812">Transmembrane</keyword>
<dbReference type="Proteomes" id="UP000484381">
    <property type="component" value="Unassembled WGS sequence"/>
</dbReference>
<dbReference type="AlphaFoldDB" id="A0A7X1NKE4"/>
<feature type="transmembrane region" description="Helical" evidence="8">
    <location>
        <begin position="111"/>
        <end position="133"/>
    </location>
</feature>
<dbReference type="FunFam" id="3.30.70.270:FF:000001">
    <property type="entry name" value="Diguanylate cyclase domain protein"/>
    <property type="match status" value="1"/>
</dbReference>
<comment type="caution">
    <text evidence="11">The sequence shown here is derived from an EMBL/GenBank/DDBJ whole genome shotgun (WGS) entry which is preliminary data.</text>
</comment>
<dbReference type="SMART" id="SM00267">
    <property type="entry name" value="GGDEF"/>
    <property type="match status" value="1"/>
</dbReference>
<keyword evidence="3" id="KW-1003">Cell membrane</keyword>
<dbReference type="GO" id="GO:0052621">
    <property type="term" value="F:diguanylate cyclase activity"/>
    <property type="evidence" value="ECO:0007669"/>
    <property type="project" value="UniProtKB-EC"/>
</dbReference>
<dbReference type="Pfam" id="PF05231">
    <property type="entry name" value="MASE1"/>
    <property type="match status" value="1"/>
</dbReference>
<dbReference type="InterPro" id="IPR050469">
    <property type="entry name" value="Diguanylate_Cyclase"/>
</dbReference>
<dbReference type="Gene3D" id="3.30.70.270">
    <property type="match status" value="1"/>
</dbReference>
<dbReference type="CDD" id="cd00130">
    <property type="entry name" value="PAS"/>
    <property type="match status" value="1"/>
</dbReference>
<dbReference type="EMBL" id="WHNP01000112">
    <property type="protein sequence ID" value="MPW23482.1"/>
    <property type="molecule type" value="Genomic_DNA"/>
</dbReference>
<keyword evidence="6 8" id="KW-0472">Membrane</keyword>
<feature type="domain" description="PAS" evidence="9">
    <location>
        <begin position="328"/>
        <end position="398"/>
    </location>
</feature>
<reference evidence="11 12" key="1">
    <citation type="submission" date="2019-10" db="EMBL/GenBank/DDBJ databases">
        <title>Paraburkholderia sp. isolated from nodules of Mimosa pudica from Brazilian Atlantic Forest soils.</title>
        <authorList>
            <person name="Paulitsch F."/>
            <person name="Hungria M."/>
            <person name="Dall'Agnol R."/>
        </authorList>
    </citation>
    <scope>NUCLEOTIDE SEQUENCE [LARGE SCALE GENOMIC DNA]</scope>
    <source>
        <strain evidence="11 12">CNPSo 3157</strain>
    </source>
</reference>
<dbReference type="GO" id="GO:0043709">
    <property type="term" value="P:cell adhesion involved in single-species biofilm formation"/>
    <property type="evidence" value="ECO:0007669"/>
    <property type="project" value="TreeGrafter"/>
</dbReference>
<evidence type="ECO:0000256" key="1">
    <source>
        <dbReference type="ARBA" id="ARBA00004651"/>
    </source>
</evidence>
<comment type="subcellular location">
    <subcellularLocation>
        <location evidence="1">Cell membrane</location>
        <topology evidence="1">Multi-pass membrane protein</topology>
    </subcellularLocation>
</comment>
<evidence type="ECO:0000256" key="4">
    <source>
        <dbReference type="ARBA" id="ARBA00022692"/>
    </source>
</evidence>
<sequence length="644" mass="70292">MAEAKAKILVANGSAEKSLTVCSVARRLFTRAELARTTRITLTGLVAGFVLLVISGQLKTMAGEIVAIWIVDGYLLGHTMVLTRRHKPIFVFAASIGMLIANLIGDETLYVALSFTFAGMVETCFAALILPGVKSARELVQPKAFLRFIVGACIVAPIMSGIVAVLLLEGIFTSHPFSSFSNWVISDSLGFLILTPVTLVMLSGEWRSLLKRGNRAKSAALLALVVIVTVLIFSQTGYPSLYWMLPPLALLAFHAELSTVLLGTLLFIAISVPLTVRGTGPLWLFAFPSMQERVLALQFFTVAALSIVLPIIVLQTQRNALLALLADGHRRFRQLAEHSEEVVMQLSADGLFQYVSPRATTVLGYAPEILVGGKVLDLVNEDDCHHLESAICRASTSSAEESVQYRLRRADSTYIWVRSFIAAMPAGVSDKPATLAFTVMDIDTYVLSEQRRNVEEQKLRDLAFVDSLTGLRNRRYLDSKVIELLQYADVRHLAVLFADIDYFKSYNDGYGHKAGDECLKKVGKCIEAAIRSADILARYGGEEFVVLLDDCGYAEAILTAERIRASVEALGIRHDGSPLGVVTLSIGVAQSGSGQATNAVDLFEIADSALYLAKHRGRNRVGEMQQAEFLFADDTVHIDIGISR</sequence>
<gene>
    <name evidence="11" type="ORF">GCT13_43805</name>
</gene>
<dbReference type="SUPFAM" id="SSF55785">
    <property type="entry name" value="PYP-like sensor domain (PAS domain)"/>
    <property type="match status" value="1"/>
</dbReference>
<dbReference type="Pfam" id="PF08447">
    <property type="entry name" value="PAS_3"/>
    <property type="match status" value="1"/>
</dbReference>
<dbReference type="PROSITE" id="PS50112">
    <property type="entry name" value="PAS"/>
    <property type="match status" value="1"/>
</dbReference>
<dbReference type="SUPFAM" id="SSF55073">
    <property type="entry name" value="Nucleotide cyclase"/>
    <property type="match status" value="1"/>
</dbReference>
<evidence type="ECO:0000313" key="11">
    <source>
        <dbReference type="EMBL" id="MPW23482.1"/>
    </source>
</evidence>
<feature type="transmembrane region" description="Helical" evidence="8">
    <location>
        <begin position="36"/>
        <end position="54"/>
    </location>
</feature>
<dbReference type="CDD" id="cd01949">
    <property type="entry name" value="GGDEF"/>
    <property type="match status" value="1"/>
</dbReference>